<dbReference type="InterPro" id="IPR013424">
    <property type="entry name" value="Ice-binding_C"/>
</dbReference>
<dbReference type="eggNOG" id="ENOG5033FIH">
    <property type="taxonomic scope" value="Bacteria"/>
</dbReference>
<sequence length="204" mass="20846">MKTKFSTFVASALLTTGIVTTVAAAPTHAAVNCSITNVSLGGVSATDCEGAFNGNDTGALDTKLANGLFSDIVGAGVAWTLAGKSDQGSNPFIQAANGSTTGAWSLKQPLSSNTFVVSLKASNSYSAYLFNDYDFSKGLTGIFNTIGVSVNGQGKAQGLSHASLYISNKPKTPPVTEVPEPTALVGLSLVASGMVFTRRRRVAG</sequence>
<dbReference type="EMBL" id="CP003642">
    <property type="protein sequence ID" value="AFZ22492.1"/>
    <property type="molecule type" value="Genomic_DNA"/>
</dbReference>
<gene>
    <name evidence="2" type="ORF">Cylst_0115</name>
</gene>
<keyword evidence="1" id="KW-0732">Signal</keyword>
<evidence type="ECO:0000313" key="2">
    <source>
        <dbReference type="EMBL" id="AFZ22492.1"/>
    </source>
</evidence>
<dbReference type="Proteomes" id="UP000010475">
    <property type="component" value="Chromosome"/>
</dbReference>
<accession>K9WSH5</accession>
<evidence type="ECO:0000313" key="3">
    <source>
        <dbReference type="Proteomes" id="UP000010475"/>
    </source>
</evidence>
<name>K9WSH5_9NOST</name>
<evidence type="ECO:0000256" key="1">
    <source>
        <dbReference type="SAM" id="SignalP"/>
    </source>
</evidence>
<reference evidence="2 3" key="1">
    <citation type="submission" date="2012-06" db="EMBL/GenBank/DDBJ databases">
        <title>Finished chromosome of genome of Cylindrospermum stagnale PCC 7417.</title>
        <authorList>
            <consortium name="US DOE Joint Genome Institute"/>
            <person name="Gugger M."/>
            <person name="Coursin T."/>
            <person name="Rippka R."/>
            <person name="Tandeau De Marsac N."/>
            <person name="Huntemann M."/>
            <person name="Wei C.-L."/>
            <person name="Han J."/>
            <person name="Detter J.C."/>
            <person name="Han C."/>
            <person name="Tapia R."/>
            <person name="Chen A."/>
            <person name="Kyrpides N."/>
            <person name="Mavromatis K."/>
            <person name="Markowitz V."/>
            <person name="Szeto E."/>
            <person name="Ivanova N."/>
            <person name="Pagani I."/>
            <person name="Pati A."/>
            <person name="Goodwin L."/>
            <person name="Nordberg H.P."/>
            <person name="Cantor M.N."/>
            <person name="Hua S.X."/>
            <person name="Woyke T."/>
            <person name="Kerfeld C.A."/>
        </authorList>
    </citation>
    <scope>NUCLEOTIDE SEQUENCE [LARGE SCALE GENOMIC DNA]</scope>
    <source>
        <strain evidence="2 3">PCC 7417</strain>
    </source>
</reference>
<dbReference type="HOGENOM" id="CLU_100482_0_0_3"/>
<dbReference type="OrthoDB" id="495445at2"/>
<proteinExistence type="predicted"/>
<dbReference type="KEGG" id="csg:Cylst_0115"/>
<dbReference type="NCBIfam" id="TIGR02595">
    <property type="entry name" value="PEP_CTERM"/>
    <property type="match status" value="1"/>
</dbReference>
<organism evidence="2 3">
    <name type="scientific">Cylindrospermum stagnale PCC 7417</name>
    <dbReference type="NCBI Taxonomy" id="56107"/>
    <lineage>
        <taxon>Bacteria</taxon>
        <taxon>Bacillati</taxon>
        <taxon>Cyanobacteriota</taxon>
        <taxon>Cyanophyceae</taxon>
        <taxon>Nostocales</taxon>
        <taxon>Nostocaceae</taxon>
        <taxon>Cylindrospermum</taxon>
    </lineage>
</organism>
<dbReference type="STRING" id="56107.Cylst_0115"/>
<dbReference type="PATRIC" id="fig|56107.3.peg.131"/>
<feature type="signal peptide" evidence="1">
    <location>
        <begin position="1"/>
        <end position="24"/>
    </location>
</feature>
<dbReference type="AlphaFoldDB" id="K9WSH5"/>
<dbReference type="RefSeq" id="WP_015205751.1">
    <property type="nucleotide sequence ID" value="NC_019757.1"/>
</dbReference>
<keyword evidence="3" id="KW-1185">Reference proteome</keyword>
<protein>
    <submittedName>
        <fullName evidence="2">PEP-CTERM putative exosortase interaction domain-containing protein</fullName>
    </submittedName>
</protein>
<feature type="chain" id="PRO_5003938050" evidence="1">
    <location>
        <begin position="25"/>
        <end position="204"/>
    </location>
</feature>